<dbReference type="Proteomes" id="UP000284908">
    <property type="component" value="Unassembled WGS sequence"/>
</dbReference>
<feature type="transmembrane region" description="Helical" evidence="1">
    <location>
        <begin position="6"/>
        <end position="24"/>
    </location>
</feature>
<proteinExistence type="predicted"/>
<name>A0A419N651_9GAMM</name>
<keyword evidence="1" id="KW-1133">Transmembrane helix</keyword>
<reference evidence="2 3" key="1">
    <citation type="submission" date="2018-09" db="EMBL/GenBank/DDBJ databases">
        <authorList>
            <person name="Le Fleche-Mateos A."/>
        </authorList>
    </citation>
    <scope>NUCLEOTIDE SEQUENCE [LARGE SCALE GENOMIC DNA]</scope>
    <source>
        <strain evidence="2 3">DSM 27399</strain>
    </source>
</reference>
<dbReference type="EMBL" id="RAHH01000020">
    <property type="protein sequence ID" value="RJT42284.1"/>
    <property type="molecule type" value="Genomic_DNA"/>
</dbReference>
<sequence length="144" mass="16694">MPSHFIFILIILFLLTSFIFLKTFDGKFYTKIEWTYYYIITPGVIKSAPRLSDTVNYYAKGDDDYGYEINSVTWENVADVPAAQKKIEQFFIGKGFTERHGGKVWSVYWSNILVTPDTCPSEQYSTVWGYHEIRIELITGTRGC</sequence>
<evidence type="ECO:0000256" key="1">
    <source>
        <dbReference type="SAM" id="Phobius"/>
    </source>
</evidence>
<accession>A0A419N651</accession>
<keyword evidence="1" id="KW-0812">Transmembrane</keyword>
<keyword evidence="1" id="KW-0472">Membrane</keyword>
<dbReference type="AlphaFoldDB" id="A0A419N651"/>
<evidence type="ECO:0000313" key="2">
    <source>
        <dbReference type="EMBL" id="RJT42284.1"/>
    </source>
</evidence>
<organism evidence="2 3">
    <name type="scientific">Rahnella woolbedingensis</name>
    <dbReference type="NCBI Taxonomy" id="1510574"/>
    <lineage>
        <taxon>Bacteria</taxon>
        <taxon>Pseudomonadati</taxon>
        <taxon>Pseudomonadota</taxon>
        <taxon>Gammaproteobacteria</taxon>
        <taxon>Enterobacterales</taxon>
        <taxon>Yersiniaceae</taxon>
        <taxon>Rahnella</taxon>
    </lineage>
</organism>
<dbReference type="OrthoDB" id="6504775at2"/>
<protein>
    <submittedName>
        <fullName evidence="2">Uncharacterized protein</fullName>
    </submittedName>
</protein>
<dbReference type="RefSeq" id="WP_120133881.1">
    <property type="nucleotide sequence ID" value="NZ_RAHH01000020.1"/>
</dbReference>
<gene>
    <name evidence="2" type="ORF">D6C13_16970</name>
</gene>
<evidence type="ECO:0000313" key="3">
    <source>
        <dbReference type="Proteomes" id="UP000284908"/>
    </source>
</evidence>
<keyword evidence="3" id="KW-1185">Reference proteome</keyword>
<comment type="caution">
    <text evidence="2">The sequence shown here is derived from an EMBL/GenBank/DDBJ whole genome shotgun (WGS) entry which is preliminary data.</text>
</comment>